<evidence type="ECO:0000256" key="4">
    <source>
        <dbReference type="ARBA" id="ARBA00022679"/>
    </source>
</evidence>
<feature type="domain" description="SAM-dependent methyltransferase TRM5/TYW2-type" evidence="8">
    <location>
        <begin position="40"/>
        <end position="321"/>
    </location>
</feature>
<dbReference type="PANTHER" id="PTHR23245">
    <property type="entry name" value="TRNA METHYLTRANSFERASE"/>
    <property type="match status" value="1"/>
</dbReference>
<keyword evidence="4" id="KW-0808">Transferase</keyword>
<evidence type="ECO:0000313" key="9">
    <source>
        <dbReference type="EMBL" id="KFM76044.1"/>
    </source>
</evidence>
<keyword evidence="6" id="KW-0819">tRNA processing</keyword>
<dbReference type="AlphaFoldDB" id="A0A087UFA5"/>
<evidence type="ECO:0000256" key="1">
    <source>
        <dbReference type="ARBA" id="ARBA00004797"/>
    </source>
</evidence>
<reference evidence="9 10" key="1">
    <citation type="submission" date="2013-11" db="EMBL/GenBank/DDBJ databases">
        <title>Genome sequencing of Stegodyphus mimosarum.</title>
        <authorList>
            <person name="Bechsgaard J."/>
        </authorList>
    </citation>
    <scope>NUCLEOTIDE SEQUENCE [LARGE SCALE GENOMIC DNA]</scope>
</reference>
<dbReference type="Pfam" id="PF25133">
    <property type="entry name" value="TYW2_N_2"/>
    <property type="match status" value="1"/>
</dbReference>
<comment type="catalytic activity">
    <reaction evidence="7">
        <text>4-demethylwyosine(37) in tRNA(Phe) + S-adenosyl-L-methionine = 4-demethyl-7-[(3S)-3-amino-3-carboxypropyl]wyosine(37) in tRNA(Phe) + S-methyl-5'-thioadenosine + H(+)</text>
        <dbReference type="Rhea" id="RHEA:36355"/>
        <dbReference type="Rhea" id="RHEA-COMP:10164"/>
        <dbReference type="Rhea" id="RHEA-COMP:10378"/>
        <dbReference type="ChEBI" id="CHEBI:15378"/>
        <dbReference type="ChEBI" id="CHEBI:17509"/>
        <dbReference type="ChEBI" id="CHEBI:59789"/>
        <dbReference type="ChEBI" id="CHEBI:64315"/>
        <dbReference type="ChEBI" id="CHEBI:73550"/>
        <dbReference type="EC" id="2.5.1.114"/>
    </reaction>
</comment>
<dbReference type="EC" id="2.5.1.114" evidence="2"/>
<evidence type="ECO:0000256" key="2">
    <source>
        <dbReference type="ARBA" id="ARBA00012265"/>
    </source>
</evidence>
<accession>A0A087UFA5</accession>
<dbReference type="GO" id="GO:0031591">
    <property type="term" value="P:wybutosine biosynthetic process"/>
    <property type="evidence" value="ECO:0007669"/>
    <property type="project" value="TreeGrafter"/>
</dbReference>
<dbReference type="OrthoDB" id="408788at2759"/>
<dbReference type="EMBL" id="KK119566">
    <property type="protein sequence ID" value="KFM76044.1"/>
    <property type="molecule type" value="Genomic_DNA"/>
</dbReference>
<protein>
    <recommendedName>
        <fullName evidence="2">tRNA(Phe) (4-demethylwyosine(37)-C(7)) aminocarboxypropyltransferase</fullName>
        <ecNumber evidence="2">2.5.1.114</ecNumber>
    </recommendedName>
</protein>
<dbReference type="InterPro" id="IPR056744">
    <property type="entry name" value="TRM5/TYW2-like_N"/>
</dbReference>
<evidence type="ECO:0000256" key="3">
    <source>
        <dbReference type="ARBA" id="ARBA00022603"/>
    </source>
</evidence>
<sequence>MLHSKRKKTCESPKEALSKLLANLFADTGIDIPDDVPSKWEKHGDLVLLPSSSFQHTVWANFGNRLWDVVSAALKCNKVARKYKVQNNDFRSPQVELLKGSDGWVTHVDNKIKYMYDVTKCMFSAGNISEKLRISNFSCEGETIVDLYAGIGYFTLPFLIHARASVVHACEWNPYAVEALEKNLTINGVQNKCVVHFGDNREVCPEKLADRINLGLIPSSERGWPTAARALKPSGGILHVHGNVTSNLDNTLPLLKNPKEGNFSSLKPEWVKWAETVCSAFQNIFLDIYKTDWNVKVLNITRIKSYAPHIDHLVADIKCTPTECEIK</sequence>
<evidence type="ECO:0000256" key="7">
    <source>
        <dbReference type="ARBA" id="ARBA00049400"/>
    </source>
</evidence>
<dbReference type="InterPro" id="IPR030382">
    <property type="entry name" value="MeTrfase_TRM5/TYW2"/>
</dbReference>
<dbReference type="GO" id="GO:0005737">
    <property type="term" value="C:cytoplasm"/>
    <property type="evidence" value="ECO:0007669"/>
    <property type="project" value="TreeGrafter"/>
</dbReference>
<evidence type="ECO:0000313" key="10">
    <source>
        <dbReference type="Proteomes" id="UP000054359"/>
    </source>
</evidence>
<evidence type="ECO:0000256" key="6">
    <source>
        <dbReference type="ARBA" id="ARBA00022694"/>
    </source>
</evidence>
<name>A0A087UFA5_STEMI</name>
<dbReference type="OMA" id="EHSWVKH"/>
<keyword evidence="3" id="KW-0489">Methyltransferase</keyword>
<dbReference type="CDD" id="cd02440">
    <property type="entry name" value="AdoMet_MTases"/>
    <property type="match status" value="1"/>
</dbReference>
<organism evidence="9 10">
    <name type="scientific">Stegodyphus mimosarum</name>
    <name type="common">African social velvet spider</name>
    <dbReference type="NCBI Taxonomy" id="407821"/>
    <lineage>
        <taxon>Eukaryota</taxon>
        <taxon>Metazoa</taxon>
        <taxon>Ecdysozoa</taxon>
        <taxon>Arthropoda</taxon>
        <taxon>Chelicerata</taxon>
        <taxon>Arachnida</taxon>
        <taxon>Araneae</taxon>
        <taxon>Araneomorphae</taxon>
        <taxon>Entelegynae</taxon>
        <taxon>Eresoidea</taxon>
        <taxon>Eresidae</taxon>
        <taxon>Stegodyphus</taxon>
    </lineage>
</organism>
<dbReference type="FunFam" id="3.40.50.150:FF:000131">
    <property type="entry name" value="tRNA wybutosine-synthesizing protein 2/3/4"/>
    <property type="match status" value="1"/>
</dbReference>
<dbReference type="Gene3D" id="3.40.50.150">
    <property type="entry name" value="Vaccinia Virus protein VP39"/>
    <property type="match status" value="1"/>
</dbReference>
<dbReference type="InterPro" id="IPR029063">
    <property type="entry name" value="SAM-dependent_MTases_sf"/>
</dbReference>
<dbReference type="Proteomes" id="UP000054359">
    <property type="component" value="Unassembled WGS sequence"/>
</dbReference>
<dbReference type="Pfam" id="PF02475">
    <property type="entry name" value="TRM5-TYW2_MTfase"/>
    <property type="match status" value="1"/>
</dbReference>
<feature type="non-terminal residue" evidence="9">
    <location>
        <position position="327"/>
    </location>
</feature>
<dbReference type="GO" id="GO:0030488">
    <property type="term" value="P:tRNA methylation"/>
    <property type="evidence" value="ECO:0007669"/>
    <property type="project" value="TreeGrafter"/>
</dbReference>
<dbReference type="GO" id="GO:0102522">
    <property type="term" value="F:tRNA 4-demethylwyosine alpha-amino-alpha-carboxypropyltransferase activity"/>
    <property type="evidence" value="ECO:0007669"/>
    <property type="project" value="UniProtKB-EC"/>
</dbReference>
<gene>
    <name evidence="9" type="ORF">X975_07720</name>
</gene>
<dbReference type="SUPFAM" id="SSF53335">
    <property type="entry name" value="S-adenosyl-L-methionine-dependent methyltransferases"/>
    <property type="match status" value="1"/>
</dbReference>
<dbReference type="GO" id="GO:0008175">
    <property type="term" value="F:tRNA methyltransferase activity"/>
    <property type="evidence" value="ECO:0007669"/>
    <property type="project" value="TreeGrafter"/>
</dbReference>
<keyword evidence="5" id="KW-0949">S-adenosyl-L-methionine</keyword>
<proteinExistence type="predicted"/>
<dbReference type="Gene3D" id="3.30.300.110">
    <property type="entry name" value="Met-10+ protein-like domains"/>
    <property type="match status" value="1"/>
</dbReference>
<dbReference type="PANTHER" id="PTHR23245:SF25">
    <property type="entry name" value="TRNA WYBUTOSINE-SYNTHESIZING PROTEIN 2 HOMOLOG"/>
    <property type="match status" value="1"/>
</dbReference>
<comment type="pathway">
    <text evidence="1">tRNA modification; wybutosine-tRNA(Phe) biosynthesis.</text>
</comment>
<dbReference type="InterPro" id="IPR056743">
    <property type="entry name" value="TRM5-TYW2-like_MTfase"/>
</dbReference>
<evidence type="ECO:0000256" key="5">
    <source>
        <dbReference type="ARBA" id="ARBA00022691"/>
    </source>
</evidence>
<dbReference type="PROSITE" id="PS51684">
    <property type="entry name" value="SAM_MT_TRM5_TYW2"/>
    <property type="match status" value="1"/>
</dbReference>
<keyword evidence="10" id="KW-1185">Reference proteome</keyword>
<evidence type="ECO:0000259" key="8">
    <source>
        <dbReference type="PROSITE" id="PS51684"/>
    </source>
</evidence>
<dbReference type="STRING" id="407821.A0A087UFA5"/>